<sequence>MRRSVLDLFAPLTESDCDETWRAAILGHREQIHSDRTQNARVDLAGVRQQELLCKAGFGKQQTVIRTGCNSSKKQGVALALSIWGFISYFYGEFKQSKNLNKQTRPNTGSTTDDSGVTSLNQEYEIGFRSDRELQPHSTSMRVAPE</sequence>
<evidence type="ECO:0000313" key="2">
    <source>
        <dbReference type="EMBL" id="KAF6148723.1"/>
    </source>
</evidence>
<feature type="region of interest" description="Disordered" evidence="1">
    <location>
        <begin position="100"/>
        <end position="122"/>
    </location>
</feature>
<reference evidence="2 3" key="1">
    <citation type="journal article" date="2020" name="IScience">
        <title>Genome Sequencing of the Endangered Kingdonia uniflora (Circaeasteraceae, Ranunculales) Reveals Potential Mechanisms of Evolutionary Specialization.</title>
        <authorList>
            <person name="Sun Y."/>
            <person name="Deng T."/>
            <person name="Zhang A."/>
            <person name="Moore M.J."/>
            <person name="Landis J.B."/>
            <person name="Lin N."/>
            <person name="Zhang H."/>
            <person name="Zhang X."/>
            <person name="Huang J."/>
            <person name="Zhang X."/>
            <person name="Sun H."/>
            <person name="Wang H."/>
        </authorList>
    </citation>
    <scope>NUCLEOTIDE SEQUENCE [LARGE SCALE GENOMIC DNA]</scope>
    <source>
        <strain evidence="2">TB1705</strain>
        <tissue evidence="2">Leaf</tissue>
    </source>
</reference>
<accession>A0A7J7M1I2</accession>
<evidence type="ECO:0000256" key="1">
    <source>
        <dbReference type="SAM" id="MobiDB-lite"/>
    </source>
</evidence>
<organism evidence="2 3">
    <name type="scientific">Kingdonia uniflora</name>
    <dbReference type="NCBI Taxonomy" id="39325"/>
    <lineage>
        <taxon>Eukaryota</taxon>
        <taxon>Viridiplantae</taxon>
        <taxon>Streptophyta</taxon>
        <taxon>Embryophyta</taxon>
        <taxon>Tracheophyta</taxon>
        <taxon>Spermatophyta</taxon>
        <taxon>Magnoliopsida</taxon>
        <taxon>Ranunculales</taxon>
        <taxon>Circaeasteraceae</taxon>
        <taxon>Kingdonia</taxon>
    </lineage>
</organism>
<dbReference type="EMBL" id="JACGCM010001830">
    <property type="protein sequence ID" value="KAF6148723.1"/>
    <property type="molecule type" value="Genomic_DNA"/>
</dbReference>
<evidence type="ECO:0000313" key="3">
    <source>
        <dbReference type="Proteomes" id="UP000541444"/>
    </source>
</evidence>
<gene>
    <name evidence="2" type="ORF">GIB67_019331</name>
</gene>
<dbReference type="Proteomes" id="UP000541444">
    <property type="component" value="Unassembled WGS sequence"/>
</dbReference>
<proteinExistence type="predicted"/>
<dbReference type="AlphaFoldDB" id="A0A7J7M1I2"/>
<feature type="compositionally biased region" description="Low complexity" evidence="1">
    <location>
        <begin position="108"/>
        <end position="119"/>
    </location>
</feature>
<name>A0A7J7M1I2_9MAGN</name>
<comment type="caution">
    <text evidence="2">The sequence shown here is derived from an EMBL/GenBank/DDBJ whole genome shotgun (WGS) entry which is preliminary data.</text>
</comment>
<protein>
    <submittedName>
        <fullName evidence="2">Uncharacterized protein</fullName>
    </submittedName>
</protein>
<keyword evidence="3" id="KW-1185">Reference proteome</keyword>